<sequence length="59" mass="6636">MASLLMKMPDQMKKLTREILVHEQETQDDKAFWLAGTQGTAGQHPRASVRDAVSAIRQI</sequence>
<dbReference type="Proteomes" id="UP000321287">
    <property type="component" value="Unassembled WGS sequence"/>
</dbReference>
<evidence type="ECO:0000313" key="2">
    <source>
        <dbReference type="Proteomes" id="UP000321287"/>
    </source>
</evidence>
<dbReference type="AlphaFoldDB" id="A0AAN4U2H9"/>
<proteinExistence type="predicted"/>
<organism evidence="1 2">
    <name type="scientific">Asaia bogorensis NBRC 16594</name>
    <dbReference type="NCBI Taxonomy" id="1231624"/>
    <lineage>
        <taxon>Bacteria</taxon>
        <taxon>Pseudomonadati</taxon>
        <taxon>Pseudomonadota</taxon>
        <taxon>Alphaproteobacteria</taxon>
        <taxon>Acetobacterales</taxon>
        <taxon>Acetobacteraceae</taxon>
        <taxon>Asaia</taxon>
    </lineage>
</organism>
<evidence type="ECO:0000313" key="1">
    <source>
        <dbReference type="EMBL" id="GEL53278.1"/>
    </source>
</evidence>
<keyword evidence="2" id="KW-1185">Reference proteome</keyword>
<comment type="caution">
    <text evidence="1">The sequence shown here is derived from an EMBL/GenBank/DDBJ whole genome shotgun (WGS) entry which is preliminary data.</text>
</comment>
<name>A0AAN4U2H9_9PROT</name>
<protein>
    <submittedName>
        <fullName evidence="1">Uncharacterized protein</fullName>
    </submittedName>
</protein>
<gene>
    <name evidence="1" type="ORF">ABO01nite_12850</name>
</gene>
<reference evidence="1 2" key="1">
    <citation type="submission" date="2019-07" db="EMBL/GenBank/DDBJ databases">
        <title>Whole genome shotgun sequence of Asaia bogorensis NBRC 16594.</title>
        <authorList>
            <person name="Hosoyama A."/>
            <person name="Uohara A."/>
            <person name="Ohji S."/>
            <person name="Ichikawa N."/>
        </authorList>
    </citation>
    <scope>NUCLEOTIDE SEQUENCE [LARGE SCALE GENOMIC DNA]</scope>
    <source>
        <strain evidence="1 2">NBRC 16594</strain>
    </source>
</reference>
<accession>A0AAN4U2H9</accession>
<dbReference type="EMBL" id="BJVS01000003">
    <property type="protein sequence ID" value="GEL53278.1"/>
    <property type="molecule type" value="Genomic_DNA"/>
</dbReference>
<dbReference type="KEGG" id="abg:Asbog_00625"/>